<dbReference type="GO" id="GO:0004888">
    <property type="term" value="F:transmembrane signaling receptor activity"/>
    <property type="evidence" value="ECO:0007669"/>
    <property type="project" value="TreeGrafter"/>
</dbReference>
<dbReference type="AlphaFoldDB" id="A0A8C2ZVC6"/>
<dbReference type="PANTHER" id="PTHR11481">
    <property type="entry name" value="IMMUNOGLOBULIN FC RECEPTOR"/>
    <property type="match status" value="1"/>
</dbReference>
<dbReference type="Ensembl" id="ENSCLMT00005034954.1">
    <property type="protein sequence ID" value="ENSCLMP00005033566.1"/>
    <property type="gene ID" value="ENSCLMG00005016089.1"/>
</dbReference>
<keyword evidence="6" id="KW-1185">Reference proteome</keyword>
<proteinExistence type="predicted"/>
<evidence type="ECO:0000313" key="6">
    <source>
        <dbReference type="Proteomes" id="UP000694565"/>
    </source>
</evidence>
<keyword evidence="1" id="KW-0732">Signal</keyword>
<evidence type="ECO:0000256" key="3">
    <source>
        <dbReference type="SAM" id="MobiDB-lite"/>
    </source>
</evidence>
<evidence type="ECO:0000256" key="2">
    <source>
        <dbReference type="ARBA" id="ARBA00023157"/>
    </source>
</evidence>
<dbReference type="GO" id="GO:0009897">
    <property type="term" value="C:external side of plasma membrane"/>
    <property type="evidence" value="ECO:0007669"/>
    <property type="project" value="TreeGrafter"/>
</dbReference>
<dbReference type="InterPro" id="IPR050488">
    <property type="entry name" value="Ig_Fc_receptor"/>
</dbReference>
<evidence type="ECO:0000256" key="1">
    <source>
        <dbReference type="ARBA" id="ARBA00022729"/>
    </source>
</evidence>
<protein>
    <recommendedName>
        <fullName evidence="4">Ig-like domain-containing protein</fullName>
    </recommendedName>
</protein>
<reference evidence="5" key="1">
    <citation type="submission" date="2025-08" db="UniProtKB">
        <authorList>
            <consortium name="Ensembl"/>
        </authorList>
    </citation>
    <scope>IDENTIFICATION</scope>
</reference>
<dbReference type="SMART" id="SM00408">
    <property type="entry name" value="IGc2"/>
    <property type="match status" value="3"/>
</dbReference>
<dbReference type="GO" id="GO:0006955">
    <property type="term" value="P:immune response"/>
    <property type="evidence" value="ECO:0007669"/>
    <property type="project" value="TreeGrafter"/>
</dbReference>
<dbReference type="InterPro" id="IPR003598">
    <property type="entry name" value="Ig_sub2"/>
</dbReference>
<dbReference type="InterPro" id="IPR013783">
    <property type="entry name" value="Ig-like_fold"/>
</dbReference>
<dbReference type="InterPro" id="IPR003599">
    <property type="entry name" value="Ig_sub"/>
</dbReference>
<feature type="region of interest" description="Disordered" evidence="3">
    <location>
        <begin position="367"/>
        <end position="392"/>
    </location>
</feature>
<feature type="domain" description="Ig-like" evidence="4">
    <location>
        <begin position="252"/>
        <end position="329"/>
    </location>
</feature>
<dbReference type="GO" id="GO:0007166">
    <property type="term" value="P:cell surface receptor signaling pathway"/>
    <property type="evidence" value="ECO:0007669"/>
    <property type="project" value="TreeGrafter"/>
</dbReference>
<evidence type="ECO:0000259" key="4">
    <source>
        <dbReference type="PROSITE" id="PS50835"/>
    </source>
</evidence>
<dbReference type="PROSITE" id="PS50835">
    <property type="entry name" value="IG_LIKE"/>
    <property type="match status" value="2"/>
</dbReference>
<dbReference type="SUPFAM" id="SSF48726">
    <property type="entry name" value="Immunoglobulin"/>
    <property type="match status" value="3"/>
</dbReference>
<sequence>MSQFFEYEKISLSCGRMSSGDWTVWRYTAESMKLSHCGSGWGDHSSSTCVMKTAKLSDSGVYWCQSQRGESSNSVNVLVVGGPVILQSPVLPVTEGHDVTLSCRTKTTSDLPADFYKDGSLIGRAPTGHMTLQRFSKSDEAVYKCNIGADDSPPSRLLTKDGSDVASLTASPDSSQLFEYENLSLSCGGGWSVRRFTASDGKMSGCGGDWGSLTSGGCVLHTVKLPDGATYWCQSAAQQRSNSVQITVYDKPVLLRTPVLPVMEGHDVTLSCRTKTTSDLPADFYKDGSFMRTEPTGHMTLQHVARSDEGLYRCNMSGAESPPSWLAVTGEEDSALSVLGVMRHLLVFSPYCISTVIIVSLYRHRPSGRKQPVSTTMAPPSEEDEGLDRPYGDVIDDVTTEYHF</sequence>
<organism evidence="5 6">
    <name type="scientific">Cyclopterus lumpus</name>
    <name type="common">Lumpsucker</name>
    <dbReference type="NCBI Taxonomy" id="8103"/>
    <lineage>
        <taxon>Eukaryota</taxon>
        <taxon>Metazoa</taxon>
        <taxon>Chordata</taxon>
        <taxon>Craniata</taxon>
        <taxon>Vertebrata</taxon>
        <taxon>Euteleostomi</taxon>
        <taxon>Actinopterygii</taxon>
        <taxon>Neopterygii</taxon>
        <taxon>Teleostei</taxon>
        <taxon>Neoteleostei</taxon>
        <taxon>Acanthomorphata</taxon>
        <taxon>Eupercaria</taxon>
        <taxon>Perciformes</taxon>
        <taxon>Cottioidei</taxon>
        <taxon>Cottales</taxon>
        <taxon>Cyclopteridae</taxon>
        <taxon>Cyclopterus</taxon>
    </lineage>
</organism>
<evidence type="ECO:0000313" key="5">
    <source>
        <dbReference type="Ensembl" id="ENSCLMP00005033566.1"/>
    </source>
</evidence>
<reference evidence="5" key="2">
    <citation type="submission" date="2025-09" db="UniProtKB">
        <authorList>
            <consortium name="Ensembl"/>
        </authorList>
    </citation>
    <scope>IDENTIFICATION</scope>
</reference>
<dbReference type="GeneTree" id="ENSGT00940000175251"/>
<dbReference type="PANTHER" id="PTHR11481:SF64">
    <property type="entry name" value="FC RECEPTOR-LIKE PROTEIN 4"/>
    <property type="match status" value="1"/>
</dbReference>
<dbReference type="Proteomes" id="UP000694565">
    <property type="component" value="Unplaced"/>
</dbReference>
<accession>A0A8C2ZVC6</accession>
<dbReference type="InterPro" id="IPR036179">
    <property type="entry name" value="Ig-like_dom_sf"/>
</dbReference>
<dbReference type="Gene3D" id="2.60.40.10">
    <property type="entry name" value="Immunoglobulins"/>
    <property type="match status" value="4"/>
</dbReference>
<dbReference type="InterPro" id="IPR007110">
    <property type="entry name" value="Ig-like_dom"/>
</dbReference>
<dbReference type="SMART" id="SM00409">
    <property type="entry name" value="IG"/>
    <property type="match status" value="4"/>
</dbReference>
<keyword evidence="2" id="KW-1015">Disulfide bond</keyword>
<feature type="domain" description="Ig-like" evidence="4">
    <location>
        <begin position="83"/>
        <end position="159"/>
    </location>
</feature>
<name>A0A8C2ZVC6_CYCLU</name>